<evidence type="ECO:0000256" key="1">
    <source>
        <dbReference type="SAM" id="MobiDB-lite"/>
    </source>
</evidence>
<dbReference type="AlphaFoldDB" id="A0A0D2B297"/>
<accession>A0A0D2B297</accession>
<keyword evidence="3" id="KW-1185">Reference proteome</keyword>
<dbReference type="HOGENOM" id="CLU_1937936_0_0_1"/>
<name>A0A0D2B297_9EURO</name>
<dbReference type="GeneID" id="27342583"/>
<dbReference type="EMBL" id="KN847041">
    <property type="protein sequence ID" value="KIW31797.1"/>
    <property type="molecule type" value="Genomic_DNA"/>
</dbReference>
<organism evidence="2 3">
    <name type="scientific">Cladophialophora immunda</name>
    <dbReference type="NCBI Taxonomy" id="569365"/>
    <lineage>
        <taxon>Eukaryota</taxon>
        <taxon>Fungi</taxon>
        <taxon>Dikarya</taxon>
        <taxon>Ascomycota</taxon>
        <taxon>Pezizomycotina</taxon>
        <taxon>Eurotiomycetes</taxon>
        <taxon>Chaetothyriomycetidae</taxon>
        <taxon>Chaetothyriales</taxon>
        <taxon>Herpotrichiellaceae</taxon>
        <taxon>Cladophialophora</taxon>
    </lineage>
</organism>
<protein>
    <submittedName>
        <fullName evidence="2">Uncharacterized protein</fullName>
    </submittedName>
</protein>
<dbReference type="Proteomes" id="UP000054466">
    <property type="component" value="Unassembled WGS sequence"/>
</dbReference>
<dbReference type="VEuPathDB" id="FungiDB:PV07_03389"/>
<gene>
    <name evidence="2" type="ORF">PV07_03389</name>
</gene>
<dbReference type="RefSeq" id="XP_016252013.1">
    <property type="nucleotide sequence ID" value="XM_016390111.1"/>
</dbReference>
<proteinExistence type="predicted"/>
<feature type="region of interest" description="Disordered" evidence="1">
    <location>
        <begin position="19"/>
        <end position="46"/>
    </location>
</feature>
<sequence length="130" mass="13997">MRGKNGMVKWTADRIRSPCIPTVRTGPARQGRASSSLGQKKGEVFSPPRGSIDLPFIPVGRMFSDVGQQIDLAICLHVLPINCPYGSTGEQNTKGCDSFAAFLPINTPTRDRGHSLETFRGLTRAAIGSP</sequence>
<evidence type="ECO:0000313" key="3">
    <source>
        <dbReference type="Proteomes" id="UP000054466"/>
    </source>
</evidence>
<evidence type="ECO:0000313" key="2">
    <source>
        <dbReference type="EMBL" id="KIW31797.1"/>
    </source>
</evidence>
<reference evidence="2 3" key="1">
    <citation type="submission" date="2015-01" db="EMBL/GenBank/DDBJ databases">
        <title>The Genome Sequence of Cladophialophora immunda CBS83496.</title>
        <authorList>
            <consortium name="The Broad Institute Genomics Platform"/>
            <person name="Cuomo C."/>
            <person name="de Hoog S."/>
            <person name="Gorbushina A."/>
            <person name="Stielow B."/>
            <person name="Teixiera M."/>
            <person name="Abouelleil A."/>
            <person name="Chapman S.B."/>
            <person name="Priest M."/>
            <person name="Young S.K."/>
            <person name="Wortman J."/>
            <person name="Nusbaum C."/>
            <person name="Birren B."/>
        </authorList>
    </citation>
    <scope>NUCLEOTIDE SEQUENCE [LARGE SCALE GENOMIC DNA]</scope>
    <source>
        <strain evidence="2 3">CBS 83496</strain>
    </source>
</reference>